<name>A0A0F9N7U4_9ZZZZ</name>
<dbReference type="PANTHER" id="PTHR34610:SF3">
    <property type="entry name" value="SSL7007 PROTEIN"/>
    <property type="match status" value="1"/>
</dbReference>
<dbReference type="SMART" id="SM00670">
    <property type="entry name" value="PINc"/>
    <property type="match status" value="1"/>
</dbReference>
<dbReference type="Gene3D" id="3.40.50.1010">
    <property type="entry name" value="5'-nuclease"/>
    <property type="match status" value="1"/>
</dbReference>
<evidence type="ECO:0000313" key="2">
    <source>
        <dbReference type="EMBL" id="KKN07922.1"/>
    </source>
</evidence>
<dbReference type="AlphaFoldDB" id="A0A0F9N7U4"/>
<reference evidence="2" key="1">
    <citation type="journal article" date="2015" name="Nature">
        <title>Complex archaea that bridge the gap between prokaryotes and eukaryotes.</title>
        <authorList>
            <person name="Spang A."/>
            <person name="Saw J.H."/>
            <person name="Jorgensen S.L."/>
            <person name="Zaremba-Niedzwiedzka K."/>
            <person name="Martijn J."/>
            <person name="Lind A.E."/>
            <person name="van Eijk R."/>
            <person name="Schleper C."/>
            <person name="Guy L."/>
            <person name="Ettema T.J."/>
        </authorList>
    </citation>
    <scope>NUCLEOTIDE SEQUENCE</scope>
</reference>
<dbReference type="SUPFAM" id="SSF88723">
    <property type="entry name" value="PIN domain-like"/>
    <property type="match status" value="1"/>
</dbReference>
<accession>A0A0F9N7U4</accession>
<sequence>MKLIIDTNILISSLLKDSTVREILLNESINFYLPEIVLSEVNKYLPYIIQKSELSEEEIKKILNSLLENLILVPIDEYENKMGEGMKIIGKIDEKDTQFIALALSIENDGIWSNDKHFEKQKKIKVFKAIDILNPLEELSKKGKE</sequence>
<dbReference type="InterPro" id="IPR002716">
    <property type="entry name" value="PIN_dom"/>
</dbReference>
<dbReference type="EMBL" id="LAZR01004514">
    <property type="protein sequence ID" value="KKN07922.1"/>
    <property type="molecule type" value="Genomic_DNA"/>
</dbReference>
<protein>
    <recommendedName>
        <fullName evidence="1">PIN domain-containing protein</fullName>
    </recommendedName>
</protein>
<gene>
    <name evidence="2" type="ORF">LCGC14_1061910</name>
</gene>
<dbReference type="InterPro" id="IPR029060">
    <property type="entry name" value="PIN-like_dom_sf"/>
</dbReference>
<dbReference type="PANTHER" id="PTHR34610">
    <property type="entry name" value="SSL7007 PROTEIN"/>
    <property type="match status" value="1"/>
</dbReference>
<feature type="domain" description="PIN" evidence="1">
    <location>
        <begin position="1"/>
        <end position="120"/>
    </location>
</feature>
<organism evidence="2">
    <name type="scientific">marine sediment metagenome</name>
    <dbReference type="NCBI Taxonomy" id="412755"/>
    <lineage>
        <taxon>unclassified sequences</taxon>
        <taxon>metagenomes</taxon>
        <taxon>ecological metagenomes</taxon>
    </lineage>
</organism>
<proteinExistence type="predicted"/>
<evidence type="ECO:0000259" key="1">
    <source>
        <dbReference type="SMART" id="SM00670"/>
    </source>
</evidence>
<dbReference type="InterPro" id="IPR002850">
    <property type="entry name" value="PIN_toxin-like"/>
</dbReference>
<dbReference type="Pfam" id="PF10130">
    <property type="entry name" value="PIN_2"/>
    <property type="match status" value="1"/>
</dbReference>
<dbReference type="CDD" id="cd09854">
    <property type="entry name" value="PIN_VapC-like"/>
    <property type="match status" value="1"/>
</dbReference>
<comment type="caution">
    <text evidence="2">The sequence shown here is derived from an EMBL/GenBank/DDBJ whole genome shotgun (WGS) entry which is preliminary data.</text>
</comment>